<evidence type="ECO:0000256" key="2">
    <source>
        <dbReference type="ARBA" id="ARBA00012980"/>
    </source>
</evidence>
<keyword evidence="15" id="KW-1185">Reference proteome</keyword>
<proteinExistence type="inferred from homology"/>
<dbReference type="GO" id="GO:0006235">
    <property type="term" value="P:dTTP biosynthetic process"/>
    <property type="evidence" value="ECO:0007669"/>
    <property type="project" value="UniProtKB-UniRule"/>
</dbReference>
<keyword evidence="7 12" id="KW-0418">Kinase</keyword>
<gene>
    <name evidence="12" type="primary">tmk</name>
    <name evidence="14" type="ORF">TAO_1040</name>
</gene>
<evidence type="ECO:0000256" key="4">
    <source>
        <dbReference type="ARBA" id="ARBA00022679"/>
    </source>
</evidence>
<protein>
    <recommendedName>
        <fullName evidence="3 12">Thymidylate kinase</fullName>
        <ecNumber evidence="2 12">2.7.4.9</ecNumber>
    </recommendedName>
    <alternativeName>
        <fullName evidence="9 12">dTMP kinase</fullName>
    </alternativeName>
</protein>
<comment type="similarity">
    <text evidence="1 12">Belongs to the thymidylate kinase family.</text>
</comment>
<evidence type="ECO:0000256" key="7">
    <source>
        <dbReference type="ARBA" id="ARBA00022777"/>
    </source>
</evidence>
<dbReference type="GO" id="GO:0006233">
    <property type="term" value="P:dTDP biosynthetic process"/>
    <property type="evidence" value="ECO:0007669"/>
    <property type="project" value="InterPro"/>
</dbReference>
<feature type="domain" description="Thymidylate kinase-like" evidence="13">
    <location>
        <begin position="9"/>
        <end position="199"/>
    </location>
</feature>
<evidence type="ECO:0000313" key="14">
    <source>
        <dbReference type="EMBL" id="BAW80410.1"/>
    </source>
</evidence>
<dbReference type="Proteomes" id="UP000243679">
    <property type="component" value="Chromosome"/>
</dbReference>
<sequence length="213" mass="23773">MRRGCFISVEGIDGSGKSTHIKFIQQLLEASGKTVTVTREPGGTMLGEQIREILLTPRSESISANTELLLIFAARIEHVQKIISPSLAAGKWVLCERFTDASYAYQGGGRGLPLSDISILENWALGCFHPDLTLIFDLPASVGMKRALVRSQQLDRFEQESVDFVDRVRMAYLSLAKNNLKRYCLIDASLSLVEIQQAIQREITPFLEIHLHV</sequence>
<dbReference type="GO" id="GO:0004798">
    <property type="term" value="F:dTMP kinase activity"/>
    <property type="evidence" value="ECO:0007669"/>
    <property type="project" value="UniProtKB-UniRule"/>
</dbReference>
<comment type="catalytic activity">
    <reaction evidence="10 12">
        <text>dTMP + ATP = dTDP + ADP</text>
        <dbReference type="Rhea" id="RHEA:13517"/>
        <dbReference type="ChEBI" id="CHEBI:30616"/>
        <dbReference type="ChEBI" id="CHEBI:58369"/>
        <dbReference type="ChEBI" id="CHEBI:63528"/>
        <dbReference type="ChEBI" id="CHEBI:456216"/>
        <dbReference type="EC" id="2.7.4.9"/>
    </reaction>
</comment>
<keyword evidence="4 12" id="KW-0808">Transferase</keyword>
<dbReference type="EMBL" id="AP014836">
    <property type="protein sequence ID" value="BAW80410.1"/>
    <property type="molecule type" value="Genomic_DNA"/>
</dbReference>
<evidence type="ECO:0000256" key="1">
    <source>
        <dbReference type="ARBA" id="ARBA00009776"/>
    </source>
</evidence>
<comment type="function">
    <text evidence="11 12">Phosphorylation of dTMP to form dTDP in both de novo and salvage pathways of dTTP synthesis.</text>
</comment>
<dbReference type="GO" id="GO:0005829">
    <property type="term" value="C:cytosol"/>
    <property type="evidence" value="ECO:0007669"/>
    <property type="project" value="TreeGrafter"/>
</dbReference>
<evidence type="ECO:0000256" key="3">
    <source>
        <dbReference type="ARBA" id="ARBA00017144"/>
    </source>
</evidence>
<reference evidence="14 15" key="1">
    <citation type="journal article" date="2017" name="ISME J.">
        <title>An acid-tolerant ammonia-oxidizing ?-proteobacterium from soil.</title>
        <authorList>
            <person name="Hayatsu M."/>
            <person name="Tago K."/>
            <person name="Uchiyama I."/>
            <person name="Toyoda A."/>
            <person name="Wang Y."/>
            <person name="Shimomura Y."/>
            <person name="Okubo T."/>
            <person name="Kurisu F."/>
            <person name="Hirono Y."/>
            <person name="Nonaka K."/>
            <person name="Akiyama H."/>
            <person name="Itoh T."/>
            <person name="Takami H."/>
        </authorList>
    </citation>
    <scope>NUCLEOTIDE SEQUENCE [LARGE SCALE GENOMIC DNA]</scope>
    <source>
        <strain evidence="14 15">TAO100</strain>
    </source>
</reference>
<evidence type="ECO:0000256" key="5">
    <source>
        <dbReference type="ARBA" id="ARBA00022727"/>
    </source>
</evidence>
<dbReference type="GO" id="GO:0005524">
    <property type="term" value="F:ATP binding"/>
    <property type="evidence" value="ECO:0007669"/>
    <property type="project" value="UniProtKB-UniRule"/>
</dbReference>
<evidence type="ECO:0000256" key="8">
    <source>
        <dbReference type="ARBA" id="ARBA00022840"/>
    </source>
</evidence>
<dbReference type="PANTHER" id="PTHR10344">
    <property type="entry name" value="THYMIDYLATE KINASE"/>
    <property type="match status" value="1"/>
</dbReference>
<dbReference type="OrthoDB" id="9774907at2"/>
<dbReference type="InterPro" id="IPR018094">
    <property type="entry name" value="Thymidylate_kinase"/>
</dbReference>
<feature type="binding site" evidence="12">
    <location>
        <begin position="11"/>
        <end position="18"/>
    </location>
    <ligand>
        <name>ATP</name>
        <dbReference type="ChEBI" id="CHEBI:30616"/>
    </ligand>
</feature>
<accession>A0A1Q2SMQ6</accession>
<dbReference type="HAMAP" id="MF_00165">
    <property type="entry name" value="Thymidylate_kinase"/>
    <property type="match status" value="1"/>
</dbReference>
<keyword evidence="6 12" id="KW-0547">Nucleotide-binding</keyword>
<name>A0A1Q2SMQ6_9GAMM</name>
<dbReference type="RefSeq" id="WP_096526958.1">
    <property type="nucleotide sequence ID" value="NZ_AP014836.1"/>
</dbReference>
<evidence type="ECO:0000256" key="11">
    <source>
        <dbReference type="ARBA" id="ARBA00057735"/>
    </source>
</evidence>
<dbReference type="EC" id="2.7.4.9" evidence="2 12"/>
<dbReference type="KEGG" id="ntt:TAO_1040"/>
<keyword evidence="8 12" id="KW-0067">ATP-binding</keyword>
<dbReference type="NCBIfam" id="TIGR00041">
    <property type="entry name" value="DTMP_kinase"/>
    <property type="match status" value="1"/>
</dbReference>
<dbReference type="CDD" id="cd01672">
    <property type="entry name" value="TMPK"/>
    <property type="match status" value="1"/>
</dbReference>
<evidence type="ECO:0000256" key="9">
    <source>
        <dbReference type="ARBA" id="ARBA00029962"/>
    </source>
</evidence>
<evidence type="ECO:0000256" key="6">
    <source>
        <dbReference type="ARBA" id="ARBA00022741"/>
    </source>
</evidence>
<dbReference type="AlphaFoldDB" id="A0A1Q2SMQ6"/>
<dbReference type="SUPFAM" id="SSF52540">
    <property type="entry name" value="P-loop containing nucleoside triphosphate hydrolases"/>
    <property type="match status" value="1"/>
</dbReference>
<evidence type="ECO:0000256" key="10">
    <source>
        <dbReference type="ARBA" id="ARBA00048743"/>
    </source>
</evidence>
<evidence type="ECO:0000313" key="15">
    <source>
        <dbReference type="Proteomes" id="UP000243679"/>
    </source>
</evidence>
<keyword evidence="5 12" id="KW-0545">Nucleotide biosynthesis</keyword>
<dbReference type="Gene3D" id="3.40.50.300">
    <property type="entry name" value="P-loop containing nucleotide triphosphate hydrolases"/>
    <property type="match status" value="1"/>
</dbReference>
<evidence type="ECO:0000259" key="13">
    <source>
        <dbReference type="Pfam" id="PF02223"/>
    </source>
</evidence>
<evidence type="ECO:0000256" key="12">
    <source>
        <dbReference type="HAMAP-Rule" id="MF_00165"/>
    </source>
</evidence>
<dbReference type="InterPro" id="IPR039430">
    <property type="entry name" value="Thymidylate_kin-like_dom"/>
</dbReference>
<dbReference type="GO" id="GO:0006227">
    <property type="term" value="P:dUDP biosynthetic process"/>
    <property type="evidence" value="ECO:0007669"/>
    <property type="project" value="TreeGrafter"/>
</dbReference>
<dbReference type="Pfam" id="PF02223">
    <property type="entry name" value="Thymidylate_kin"/>
    <property type="match status" value="1"/>
</dbReference>
<dbReference type="PANTHER" id="PTHR10344:SF4">
    <property type="entry name" value="UMP-CMP KINASE 2, MITOCHONDRIAL"/>
    <property type="match status" value="1"/>
</dbReference>
<dbReference type="InterPro" id="IPR027417">
    <property type="entry name" value="P-loop_NTPase"/>
</dbReference>
<dbReference type="FunFam" id="3.40.50.300:FF:000225">
    <property type="entry name" value="Thymidylate kinase"/>
    <property type="match status" value="1"/>
</dbReference>
<organism evidence="14 15">
    <name type="scientific">Candidatus Nitrosoglobus terrae</name>
    <dbReference type="NCBI Taxonomy" id="1630141"/>
    <lineage>
        <taxon>Bacteria</taxon>
        <taxon>Pseudomonadati</taxon>
        <taxon>Pseudomonadota</taxon>
        <taxon>Gammaproteobacteria</taxon>
        <taxon>Chromatiales</taxon>
        <taxon>Chromatiaceae</taxon>
        <taxon>Candidatus Nitrosoglobus</taxon>
    </lineage>
</organism>